<sequence>MKVRTLYMVLQTDRPMQEDATRLRGYIGNRFAGYPLLHHHAETPLFTYPRVQYKVLEGTPAILGLDEGAALLKEISDEITEIALHTRTYRVTGKVMYEHMVEIEATRRPLQYRFLSPWLALNSRNYEEFQSIADWSEKKQFLNNILIGNILSLAKGLGIVIDRRLYVHSRLDAMRARYKGIEMTGFLGEFRVNARLPDYIGIGKGVSQGFGTLYRVKNPDIDVEET</sequence>
<feature type="domain" description="Cas6b N-terminal" evidence="2">
    <location>
        <begin position="1"/>
        <end position="99"/>
    </location>
</feature>
<dbReference type="Pfam" id="PF17262">
    <property type="entry name" value="Cas6b_C"/>
    <property type="match status" value="1"/>
</dbReference>
<dbReference type="Proteomes" id="UP001305652">
    <property type="component" value="Chromosome"/>
</dbReference>
<gene>
    <name evidence="3" type="ORF">R6Y96_04290</name>
</gene>
<keyword evidence="3" id="KW-0378">Hydrolase</keyword>
<dbReference type="GeneID" id="85732349"/>
<dbReference type="KEGG" id="mrc:R6Y96_04290"/>
<protein>
    <submittedName>
        <fullName evidence="3">CRISPR-associated endonuclease Cas6</fullName>
    </submittedName>
</protein>
<dbReference type="InterPro" id="IPR041528">
    <property type="entry name" value="Cas6b_N"/>
</dbReference>
<feature type="domain" description="Cas6b C-terminal" evidence="1">
    <location>
        <begin position="107"/>
        <end position="215"/>
    </location>
</feature>
<evidence type="ECO:0000259" key="1">
    <source>
        <dbReference type="Pfam" id="PF17262"/>
    </source>
</evidence>
<dbReference type="InterPro" id="IPR020209">
    <property type="entry name" value="Cas6b_C"/>
</dbReference>
<organism evidence="3 4">
    <name type="scientific">Methanoculleus receptaculi</name>
    <dbReference type="NCBI Taxonomy" id="394967"/>
    <lineage>
        <taxon>Archaea</taxon>
        <taxon>Methanobacteriati</taxon>
        <taxon>Methanobacteriota</taxon>
        <taxon>Stenosarchaea group</taxon>
        <taxon>Methanomicrobia</taxon>
        <taxon>Methanomicrobiales</taxon>
        <taxon>Methanomicrobiaceae</taxon>
        <taxon>Methanoculleus</taxon>
    </lineage>
</organism>
<evidence type="ECO:0000313" key="4">
    <source>
        <dbReference type="Proteomes" id="UP001305652"/>
    </source>
</evidence>
<dbReference type="EMBL" id="CP137642">
    <property type="protein sequence ID" value="WOX58459.1"/>
    <property type="molecule type" value="Genomic_DNA"/>
</dbReference>
<dbReference type="GO" id="GO:0004519">
    <property type="term" value="F:endonuclease activity"/>
    <property type="evidence" value="ECO:0007669"/>
    <property type="project" value="UniProtKB-KW"/>
</dbReference>
<keyword evidence="4" id="KW-1185">Reference proteome</keyword>
<reference evidence="3 4" key="1">
    <citation type="submission" date="2023-10" db="EMBL/GenBank/DDBJ databases">
        <title>The complete genome sequence of Methanoculleus receptaculi DSM 18860.</title>
        <authorList>
            <person name="Lai S.-J."/>
            <person name="You Y.-T."/>
            <person name="Chen S.-C."/>
        </authorList>
    </citation>
    <scope>NUCLEOTIDE SEQUENCE [LARGE SCALE GENOMIC DNA]</scope>
    <source>
        <strain evidence="3 4">DSM 18860</strain>
    </source>
</reference>
<evidence type="ECO:0000259" key="2">
    <source>
        <dbReference type="Pfam" id="PF17955"/>
    </source>
</evidence>
<dbReference type="AlphaFoldDB" id="A0AAX4FYF3"/>
<name>A0AAX4FYF3_9EURY</name>
<dbReference type="Pfam" id="PF17955">
    <property type="entry name" value="Cas6b_N"/>
    <property type="match status" value="1"/>
</dbReference>
<accession>A0AAX4FYF3</accession>
<keyword evidence="3" id="KW-0540">Nuclease</keyword>
<dbReference type="RefSeq" id="WP_318622293.1">
    <property type="nucleotide sequence ID" value="NZ_CP137642.1"/>
</dbReference>
<keyword evidence="3" id="KW-0255">Endonuclease</keyword>
<evidence type="ECO:0000313" key="3">
    <source>
        <dbReference type="EMBL" id="WOX58459.1"/>
    </source>
</evidence>
<proteinExistence type="predicted"/>